<protein>
    <submittedName>
        <fullName evidence="1">Uncharacterized protein</fullName>
    </submittedName>
</protein>
<name>A0ABX7DZJ1_9BACI</name>
<organism evidence="1 2">
    <name type="scientific">Heyndrickxia vini</name>
    <dbReference type="NCBI Taxonomy" id="1476025"/>
    <lineage>
        <taxon>Bacteria</taxon>
        <taxon>Bacillati</taxon>
        <taxon>Bacillota</taxon>
        <taxon>Bacilli</taxon>
        <taxon>Bacillales</taxon>
        <taxon>Bacillaceae</taxon>
        <taxon>Heyndrickxia</taxon>
    </lineage>
</organism>
<dbReference type="EMBL" id="CP065425">
    <property type="protein sequence ID" value="QQZ08751.1"/>
    <property type="molecule type" value="Genomic_DNA"/>
</dbReference>
<reference evidence="1 2" key="1">
    <citation type="submission" date="2020-11" db="EMBL/GenBank/DDBJ databases">
        <title>Taxonomic evaluation of the Bacillus sporothermodurans group of bacteria based on whole genome sequences.</title>
        <authorList>
            <person name="Fiedler G."/>
            <person name="Herbstmann A.-D."/>
            <person name="Doll E."/>
            <person name="Wenning M."/>
            <person name="Brinks E."/>
            <person name="Kabisch J."/>
            <person name="Breitenwieser F."/>
            <person name="Lappann M."/>
            <person name="Boehnlein C."/>
            <person name="Franz C."/>
        </authorList>
    </citation>
    <scope>NUCLEOTIDE SEQUENCE [LARGE SCALE GENOMIC DNA]</scope>
    <source>
        <strain evidence="1 2">JCM 19841</strain>
    </source>
</reference>
<evidence type="ECO:0000313" key="1">
    <source>
        <dbReference type="EMBL" id="QQZ08751.1"/>
    </source>
</evidence>
<gene>
    <name evidence="1" type="ORF">I5776_17220</name>
</gene>
<proteinExistence type="predicted"/>
<sequence length="97" mass="11570">MHETIGYEKEKRRNPSLDARIHWIREGKAKKTELRCTNLLDTRRKSEENRAYVNESVGCEKEKQRNLSSCARIRQINEGIRLSIDEIVDRNISKWRD</sequence>
<evidence type="ECO:0000313" key="2">
    <source>
        <dbReference type="Proteomes" id="UP000595691"/>
    </source>
</evidence>
<accession>A0ABX7DZJ1</accession>
<keyword evidence="2" id="KW-1185">Reference proteome</keyword>
<dbReference type="Proteomes" id="UP000595691">
    <property type="component" value="Chromosome"/>
</dbReference>